<dbReference type="Proteomes" id="UP000189733">
    <property type="component" value="Unassembled WGS sequence"/>
</dbReference>
<evidence type="ECO:0000313" key="3">
    <source>
        <dbReference type="Proteomes" id="UP000189733"/>
    </source>
</evidence>
<dbReference type="AlphaFoldDB" id="A0A1T4W4L9"/>
<protein>
    <submittedName>
        <fullName evidence="2">Uncharacterized protein</fullName>
    </submittedName>
</protein>
<organism evidence="2 3">
    <name type="scientific">Desulfobaculum bizertense DSM 18034</name>
    <dbReference type="NCBI Taxonomy" id="1121442"/>
    <lineage>
        <taxon>Bacteria</taxon>
        <taxon>Pseudomonadati</taxon>
        <taxon>Thermodesulfobacteriota</taxon>
        <taxon>Desulfovibrionia</taxon>
        <taxon>Desulfovibrionales</taxon>
        <taxon>Desulfovibrionaceae</taxon>
        <taxon>Desulfobaculum</taxon>
    </lineage>
</organism>
<accession>A0A1T4W4L9</accession>
<dbReference type="STRING" id="1121442.SAMN02745702_01594"/>
<name>A0A1T4W4L9_9BACT</name>
<sequence>MKNSFIISKKLILLLLALSFLSAGNGYLAANSKTFGGSSQLLYSSPEYICATACIAEGHQSAKVTRPDPEDSFILPQRTVSLNCFWIAQSRLLGLPDSVILSCIPETLSIRAPPFSTTEHS</sequence>
<keyword evidence="1" id="KW-0732">Signal</keyword>
<evidence type="ECO:0000313" key="2">
    <source>
        <dbReference type="EMBL" id="SKA71998.1"/>
    </source>
</evidence>
<gene>
    <name evidence="2" type="ORF">SAMN02745702_01594</name>
</gene>
<dbReference type="EMBL" id="FUYA01000004">
    <property type="protein sequence ID" value="SKA71998.1"/>
    <property type="molecule type" value="Genomic_DNA"/>
</dbReference>
<keyword evidence="3" id="KW-1185">Reference proteome</keyword>
<feature type="signal peptide" evidence="1">
    <location>
        <begin position="1"/>
        <end position="29"/>
    </location>
</feature>
<evidence type="ECO:0000256" key="1">
    <source>
        <dbReference type="SAM" id="SignalP"/>
    </source>
</evidence>
<reference evidence="2 3" key="1">
    <citation type="submission" date="2017-02" db="EMBL/GenBank/DDBJ databases">
        <authorList>
            <person name="Peterson S.W."/>
        </authorList>
    </citation>
    <scope>NUCLEOTIDE SEQUENCE [LARGE SCALE GENOMIC DNA]</scope>
    <source>
        <strain evidence="2 3">DSM 18034</strain>
    </source>
</reference>
<proteinExistence type="predicted"/>
<feature type="chain" id="PRO_5011961903" evidence="1">
    <location>
        <begin position="30"/>
        <end position="121"/>
    </location>
</feature>